<gene>
    <name evidence="1" type="ORF">R1flu_005420</name>
</gene>
<accession>A0ABD1YT52</accession>
<comment type="caution">
    <text evidence="1">The sequence shown here is derived from an EMBL/GenBank/DDBJ whole genome shotgun (WGS) entry which is preliminary data.</text>
</comment>
<reference evidence="1 2" key="1">
    <citation type="submission" date="2024-09" db="EMBL/GenBank/DDBJ databases">
        <title>Chromosome-scale assembly of Riccia fluitans.</title>
        <authorList>
            <person name="Paukszto L."/>
            <person name="Sawicki J."/>
            <person name="Karawczyk K."/>
            <person name="Piernik-Szablinska J."/>
            <person name="Szczecinska M."/>
            <person name="Mazdziarz M."/>
        </authorList>
    </citation>
    <scope>NUCLEOTIDE SEQUENCE [LARGE SCALE GENOMIC DNA]</scope>
    <source>
        <strain evidence="1">Rf_01</strain>
        <tissue evidence="1">Aerial parts of the thallus</tissue>
    </source>
</reference>
<protein>
    <submittedName>
        <fullName evidence="1">Uncharacterized protein</fullName>
    </submittedName>
</protein>
<evidence type="ECO:0000313" key="1">
    <source>
        <dbReference type="EMBL" id="KAL2633941.1"/>
    </source>
</evidence>
<name>A0ABD1YT52_9MARC</name>
<evidence type="ECO:0000313" key="2">
    <source>
        <dbReference type="Proteomes" id="UP001605036"/>
    </source>
</evidence>
<dbReference type="AlphaFoldDB" id="A0ABD1YT52"/>
<dbReference type="Proteomes" id="UP001605036">
    <property type="component" value="Unassembled WGS sequence"/>
</dbReference>
<proteinExistence type="predicted"/>
<dbReference type="EMBL" id="JBHFFA010000003">
    <property type="protein sequence ID" value="KAL2633941.1"/>
    <property type="molecule type" value="Genomic_DNA"/>
</dbReference>
<organism evidence="1 2">
    <name type="scientific">Riccia fluitans</name>
    <dbReference type="NCBI Taxonomy" id="41844"/>
    <lineage>
        <taxon>Eukaryota</taxon>
        <taxon>Viridiplantae</taxon>
        <taxon>Streptophyta</taxon>
        <taxon>Embryophyta</taxon>
        <taxon>Marchantiophyta</taxon>
        <taxon>Marchantiopsida</taxon>
        <taxon>Marchantiidae</taxon>
        <taxon>Marchantiales</taxon>
        <taxon>Ricciaceae</taxon>
        <taxon>Riccia</taxon>
    </lineage>
</organism>
<sequence>MNSSASYWPGMLLSKDIVLMQLVAISERFSCLLCADVEKGTVADWADASSNVFVILIDSAQNYEKDSKL</sequence>
<keyword evidence="2" id="KW-1185">Reference proteome</keyword>